<dbReference type="Proteomes" id="UP000054058">
    <property type="component" value="Unassembled WGS sequence"/>
</dbReference>
<dbReference type="AlphaFoldDB" id="X7E4P4"/>
<feature type="signal peptide" evidence="7">
    <location>
        <begin position="1"/>
        <end position="27"/>
    </location>
</feature>
<feature type="domain" description="Disulphide bond isomerase DsbC/G N-terminal" evidence="8">
    <location>
        <begin position="26"/>
        <end position="88"/>
    </location>
</feature>
<feature type="chain" id="PRO_5010009170" description="Thiol:disulfide interchange protein" evidence="7">
    <location>
        <begin position="28"/>
        <end position="239"/>
    </location>
</feature>
<dbReference type="InterPro" id="IPR036249">
    <property type="entry name" value="Thioredoxin-like_sf"/>
</dbReference>
<keyword evidence="11" id="KW-1185">Reference proteome</keyword>
<sequence length="239" mass="26151">MNKIFFLLSRKVTLGTVFLLFSNAILANESDVLSSVRAALPQYEIESAVLHESAGLYVVALKGGPVLHVTQNGKYFVAGDLYRVEGDALENETEKAKLAKIEALPESDMIVYKAENEKAHITVFTDVDCVYCRMLHKEVPQLNDSGVTVRYLAYPRSGIGSESYQKMVSVWCSDNPKKWLSEAKLGEAIPENKCVNPVADQYNLGGEIGVRGTPSIVLGDGTLLPGYLPAVELVKRLGL</sequence>
<evidence type="ECO:0000259" key="9">
    <source>
        <dbReference type="Pfam" id="PF13098"/>
    </source>
</evidence>
<evidence type="ECO:0000256" key="4">
    <source>
        <dbReference type="ARBA" id="ARBA00022764"/>
    </source>
</evidence>
<evidence type="ECO:0000256" key="7">
    <source>
        <dbReference type="RuleBase" id="RU364038"/>
    </source>
</evidence>
<dbReference type="InterPro" id="IPR009094">
    <property type="entry name" value="DiS-bond_isomerase_DsbC/G_N_sf"/>
</dbReference>
<evidence type="ECO:0000313" key="11">
    <source>
        <dbReference type="Proteomes" id="UP000054058"/>
    </source>
</evidence>
<keyword evidence="5" id="KW-1015">Disulfide bond</keyword>
<evidence type="ECO:0000256" key="2">
    <source>
        <dbReference type="ARBA" id="ARBA00009813"/>
    </source>
</evidence>
<comment type="similarity">
    <text evidence="2 7">Belongs to the thioredoxin family. DsbC subfamily.</text>
</comment>
<dbReference type="CDD" id="cd03020">
    <property type="entry name" value="DsbA_DsbC_DsbG"/>
    <property type="match status" value="1"/>
</dbReference>
<keyword evidence="4 7" id="KW-0574">Periplasm</keyword>
<keyword evidence="6 7" id="KW-0676">Redox-active center</keyword>
<gene>
    <name evidence="10" type="ORF">MUS1_03635</name>
</gene>
<dbReference type="Gene3D" id="3.10.450.70">
    <property type="entry name" value="Disulphide bond isomerase, DsbC/G, N-terminal"/>
    <property type="match status" value="1"/>
</dbReference>
<evidence type="ECO:0000313" key="10">
    <source>
        <dbReference type="EMBL" id="ETX10151.1"/>
    </source>
</evidence>
<dbReference type="Pfam" id="PF10411">
    <property type="entry name" value="DsbC_N"/>
    <property type="match status" value="1"/>
</dbReference>
<accession>X7E4P4</accession>
<dbReference type="Gene3D" id="3.40.30.10">
    <property type="entry name" value="Glutaredoxin"/>
    <property type="match status" value="1"/>
</dbReference>
<dbReference type="PANTHER" id="PTHR35272:SF3">
    <property type="entry name" value="THIOL:DISULFIDE INTERCHANGE PROTEIN DSBC"/>
    <property type="match status" value="1"/>
</dbReference>
<dbReference type="OrthoDB" id="12976at2"/>
<dbReference type="Pfam" id="PF13098">
    <property type="entry name" value="Thioredoxin_2"/>
    <property type="match status" value="1"/>
</dbReference>
<keyword evidence="10" id="KW-0413">Isomerase</keyword>
<proteinExistence type="inferred from homology"/>
<dbReference type="GO" id="GO:0016853">
    <property type="term" value="F:isomerase activity"/>
    <property type="evidence" value="ECO:0007669"/>
    <property type="project" value="UniProtKB-KW"/>
</dbReference>
<evidence type="ECO:0000256" key="5">
    <source>
        <dbReference type="ARBA" id="ARBA00023157"/>
    </source>
</evidence>
<evidence type="ECO:0000259" key="8">
    <source>
        <dbReference type="Pfam" id="PF10411"/>
    </source>
</evidence>
<feature type="domain" description="Thioredoxin-like fold" evidence="9">
    <location>
        <begin position="114"/>
        <end position="236"/>
    </location>
</feature>
<dbReference type="GO" id="GO:0042597">
    <property type="term" value="C:periplasmic space"/>
    <property type="evidence" value="ECO:0007669"/>
    <property type="project" value="UniProtKB-SubCell"/>
</dbReference>
<dbReference type="STRING" id="1122207.MUS1_03635"/>
<dbReference type="SUPFAM" id="SSF54423">
    <property type="entry name" value="DsbC/DsbG N-terminal domain-like"/>
    <property type="match status" value="1"/>
</dbReference>
<dbReference type="eggNOG" id="COG1651">
    <property type="taxonomic scope" value="Bacteria"/>
</dbReference>
<keyword evidence="3 7" id="KW-0732">Signal</keyword>
<dbReference type="EMBL" id="JAMB01000010">
    <property type="protein sequence ID" value="ETX10151.1"/>
    <property type="molecule type" value="Genomic_DNA"/>
</dbReference>
<organism evidence="10 11">
    <name type="scientific">Marinomonas ushuaiensis DSM 15871</name>
    <dbReference type="NCBI Taxonomy" id="1122207"/>
    <lineage>
        <taxon>Bacteria</taxon>
        <taxon>Pseudomonadati</taxon>
        <taxon>Pseudomonadota</taxon>
        <taxon>Gammaproteobacteria</taxon>
        <taxon>Oceanospirillales</taxon>
        <taxon>Oceanospirillaceae</taxon>
        <taxon>Marinomonas</taxon>
    </lineage>
</organism>
<dbReference type="PANTHER" id="PTHR35272">
    <property type="entry name" value="THIOL:DISULFIDE INTERCHANGE PROTEIN DSBC-RELATED"/>
    <property type="match status" value="1"/>
</dbReference>
<dbReference type="RefSeq" id="WP_051436230.1">
    <property type="nucleotide sequence ID" value="NZ_JAMB01000010.1"/>
</dbReference>
<comment type="caution">
    <text evidence="10">The sequence shown here is derived from an EMBL/GenBank/DDBJ whole genome shotgun (WGS) entry which is preliminary data.</text>
</comment>
<evidence type="ECO:0000256" key="1">
    <source>
        <dbReference type="ARBA" id="ARBA00004418"/>
    </source>
</evidence>
<dbReference type="PATRIC" id="fig|1122207.3.peg.2348"/>
<dbReference type="SUPFAM" id="SSF52833">
    <property type="entry name" value="Thioredoxin-like"/>
    <property type="match status" value="1"/>
</dbReference>
<dbReference type="InterPro" id="IPR012336">
    <property type="entry name" value="Thioredoxin-like_fold"/>
</dbReference>
<name>X7E4P4_9GAMM</name>
<dbReference type="InterPro" id="IPR033954">
    <property type="entry name" value="DiS-bond_Isoase_DsbC/G"/>
</dbReference>
<dbReference type="InterPro" id="IPR051470">
    <property type="entry name" value="Thiol:disulfide_interchange"/>
</dbReference>
<comment type="subcellular location">
    <subcellularLocation>
        <location evidence="1 7">Periplasm</location>
    </subcellularLocation>
</comment>
<evidence type="ECO:0000256" key="3">
    <source>
        <dbReference type="ARBA" id="ARBA00022729"/>
    </source>
</evidence>
<evidence type="ECO:0000256" key="6">
    <source>
        <dbReference type="ARBA" id="ARBA00023284"/>
    </source>
</evidence>
<comment type="function">
    <text evidence="7">Required for disulfide bond formation in some periplasmic proteins. Acts by transferring its disulfide bond to other proteins and is reduced in the process.</text>
</comment>
<protein>
    <recommendedName>
        <fullName evidence="7">Thiol:disulfide interchange protein</fullName>
    </recommendedName>
</protein>
<dbReference type="InterPro" id="IPR018950">
    <property type="entry name" value="DiS-bond_isomerase_DsbC/G_N"/>
</dbReference>
<reference evidence="10 11" key="1">
    <citation type="submission" date="2014-01" db="EMBL/GenBank/DDBJ databases">
        <title>Marinomonas ushuaiensis DSM 15871 Genome Sequencing.</title>
        <authorList>
            <person name="Lai Q."/>
            <person name="Shao Z.S."/>
        </authorList>
    </citation>
    <scope>NUCLEOTIDE SEQUENCE [LARGE SCALE GENOMIC DNA]</scope>
    <source>
        <strain evidence="10 11">DSM 15871</strain>
    </source>
</reference>